<evidence type="ECO:0000313" key="8">
    <source>
        <dbReference type="Proteomes" id="UP000018208"/>
    </source>
</evidence>
<dbReference type="EMBL" id="AUWU02000004">
    <property type="protein sequence ID" value="KAH0574388.1"/>
    <property type="molecule type" value="Genomic_DNA"/>
</dbReference>
<evidence type="ECO:0000313" key="6">
    <source>
        <dbReference type="EMBL" id="EST46105.1"/>
    </source>
</evidence>
<evidence type="ECO:0000256" key="1">
    <source>
        <dbReference type="ARBA" id="ARBA00004141"/>
    </source>
</evidence>
<evidence type="ECO:0000256" key="2">
    <source>
        <dbReference type="ARBA" id="ARBA00022692"/>
    </source>
</evidence>
<dbReference type="VEuPathDB" id="GiardiaDB:SS50377_24343"/>
<gene>
    <name evidence="6" type="ORF">SS50377_14099</name>
    <name evidence="7" type="ORF">SS50377_24343</name>
</gene>
<organism evidence="6">
    <name type="scientific">Spironucleus salmonicida</name>
    <dbReference type="NCBI Taxonomy" id="348837"/>
    <lineage>
        <taxon>Eukaryota</taxon>
        <taxon>Metamonada</taxon>
        <taxon>Diplomonadida</taxon>
        <taxon>Hexamitidae</taxon>
        <taxon>Hexamitinae</taxon>
        <taxon>Spironucleus</taxon>
    </lineage>
</organism>
<dbReference type="InterPro" id="IPR021149">
    <property type="entry name" value="OligosaccharylTrfase_OST3/OST6"/>
</dbReference>
<dbReference type="Proteomes" id="UP000018208">
    <property type="component" value="Unassembled WGS sequence"/>
</dbReference>
<keyword evidence="2 5" id="KW-0812">Transmembrane</keyword>
<dbReference type="OrthoDB" id="10256333at2759"/>
<sequence length="135" mass="15509">MTLNKLLNQADKLVDLSTDYIDRFYQVLKPQYIFYGLLALHWFSTSGSVYNMINNVPPYGEKAGSLEIISKEGSQQYSFEGSFAGCMTVLASCAFILAIRLTHQRPNEPKQYFMWYTIGCLSCAIILKMYRYKRG</sequence>
<reference evidence="6 7" key="1">
    <citation type="journal article" date="2014" name="PLoS Genet.">
        <title>The Genome of Spironucleus salmonicida Highlights a Fish Pathogen Adapted to Fluctuating Environments.</title>
        <authorList>
            <person name="Xu F."/>
            <person name="Jerlstrom-Hultqvist J."/>
            <person name="Einarsson E."/>
            <person name="Astvaldsson A."/>
            <person name="Svard S.G."/>
            <person name="Andersson J.O."/>
        </authorList>
    </citation>
    <scope>NUCLEOTIDE SEQUENCE</scope>
    <source>
        <strain evidence="7">ATCC 50377</strain>
    </source>
</reference>
<feature type="transmembrane region" description="Helical" evidence="5">
    <location>
        <begin position="81"/>
        <end position="101"/>
    </location>
</feature>
<reference evidence="7" key="2">
    <citation type="submission" date="2020-12" db="EMBL/GenBank/DDBJ databases">
        <title>New Spironucleus salmonicida genome in near-complete chromosomes.</title>
        <authorList>
            <person name="Xu F."/>
            <person name="Kurt Z."/>
            <person name="Jimenez-Gonzalez A."/>
            <person name="Astvaldsson A."/>
            <person name="Andersson J.O."/>
            <person name="Svard S.G."/>
        </authorList>
    </citation>
    <scope>NUCLEOTIDE SEQUENCE</scope>
    <source>
        <strain evidence="7">ATCC 50377</strain>
    </source>
</reference>
<evidence type="ECO:0000256" key="3">
    <source>
        <dbReference type="ARBA" id="ARBA00022989"/>
    </source>
</evidence>
<keyword evidence="8" id="KW-1185">Reference proteome</keyword>
<accession>V6LN92</accession>
<dbReference type="GO" id="GO:0016020">
    <property type="term" value="C:membrane"/>
    <property type="evidence" value="ECO:0007669"/>
    <property type="project" value="UniProtKB-SubCell"/>
</dbReference>
<dbReference type="EMBL" id="KI546085">
    <property type="protein sequence ID" value="EST46105.1"/>
    <property type="molecule type" value="Genomic_DNA"/>
</dbReference>
<evidence type="ECO:0000313" key="7">
    <source>
        <dbReference type="EMBL" id="KAH0574388.1"/>
    </source>
</evidence>
<comment type="subcellular location">
    <subcellularLocation>
        <location evidence="1">Membrane</location>
        <topology evidence="1">Multi-pass membrane protein</topology>
    </subcellularLocation>
</comment>
<feature type="transmembrane region" description="Helical" evidence="5">
    <location>
        <begin position="113"/>
        <end position="130"/>
    </location>
</feature>
<evidence type="ECO:0000256" key="4">
    <source>
        <dbReference type="ARBA" id="ARBA00023136"/>
    </source>
</evidence>
<dbReference type="Pfam" id="PF04756">
    <property type="entry name" value="OST3_OST6"/>
    <property type="match status" value="1"/>
</dbReference>
<keyword evidence="3 5" id="KW-1133">Transmembrane helix</keyword>
<keyword evidence="4 5" id="KW-0472">Membrane</keyword>
<dbReference type="AlphaFoldDB" id="V6LN92"/>
<protein>
    <submittedName>
        <fullName evidence="7">OST3 / OST6 family, transporter family protein</fullName>
    </submittedName>
    <submittedName>
        <fullName evidence="6">Transmembrane domain-containing protein</fullName>
    </submittedName>
</protein>
<proteinExistence type="predicted"/>
<evidence type="ECO:0000256" key="5">
    <source>
        <dbReference type="SAM" id="Phobius"/>
    </source>
</evidence>
<name>V6LN92_9EUKA</name>